<evidence type="ECO:0000313" key="9">
    <source>
        <dbReference type="EMBL" id="SHK19840.1"/>
    </source>
</evidence>
<dbReference type="InterPro" id="IPR006037">
    <property type="entry name" value="RCK_C"/>
</dbReference>
<gene>
    <name evidence="9" type="ORF">SAMN02745194_04408</name>
</gene>
<feature type="transmembrane region" description="Helical" evidence="7">
    <location>
        <begin position="128"/>
        <end position="146"/>
    </location>
</feature>
<organism evidence="9 10">
    <name type="scientific">Muricoccus roseus</name>
    <dbReference type="NCBI Taxonomy" id="198092"/>
    <lineage>
        <taxon>Bacteria</taxon>
        <taxon>Pseudomonadati</taxon>
        <taxon>Pseudomonadota</taxon>
        <taxon>Alphaproteobacteria</taxon>
        <taxon>Acetobacterales</taxon>
        <taxon>Roseomonadaceae</taxon>
        <taxon>Muricoccus</taxon>
    </lineage>
</organism>
<reference evidence="9 10" key="1">
    <citation type="submission" date="2016-11" db="EMBL/GenBank/DDBJ databases">
        <authorList>
            <person name="Jaros S."/>
            <person name="Januszkiewicz K."/>
            <person name="Wedrychowicz H."/>
        </authorList>
    </citation>
    <scope>NUCLEOTIDE SEQUENCE [LARGE SCALE GENOMIC DNA]</scope>
    <source>
        <strain evidence="9 10">DSM 14916</strain>
    </source>
</reference>
<dbReference type="SUPFAM" id="SSF116726">
    <property type="entry name" value="TrkA C-terminal domain-like"/>
    <property type="match status" value="2"/>
</dbReference>
<feature type="transmembrane region" description="Helical" evidence="7">
    <location>
        <begin position="546"/>
        <end position="572"/>
    </location>
</feature>
<evidence type="ECO:0000256" key="2">
    <source>
        <dbReference type="ARBA" id="ARBA00022448"/>
    </source>
</evidence>
<dbReference type="RefSeq" id="WP_245818412.1">
    <property type="nucleotide sequence ID" value="NZ_FQZF01000036.1"/>
</dbReference>
<comment type="subcellular location">
    <subcellularLocation>
        <location evidence="1">Membrane</location>
        <topology evidence="1">Multi-pass membrane protein</topology>
    </subcellularLocation>
</comment>
<name>A0A1M6QI96_9PROT</name>
<keyword evidence="10" id="KW-1185">Reference proteome</keyword>
<evidence type="ECO:0000313" key="10">
    <source>
        <dbReference type="Proteomes" id="UP000184387"/>
    </source>
</evidence>
<dbReference type="PANTHER" id="PTHR43652:SF1">
    <property type="entry name" value="RESPONSE REGULATOR"/>
    <property type="match status" value="1"/>
</dbReference>
<keyword evidence="2" id="KW-0813">Transport</keyword>
<dbReference type="GO" id="GO:0005886">
    <property type="term" value="C:plasma membrane"/>
    <property type="evidence" value="ECO:0007669"/>
    <property type="project" value="TreeGrafter"/>
</dbReference>
<dbReference type="EMBL" id="FQZF01000036">
    <property type="protein sequence ID" value="SHK19840.1"/>
    <property type="molecule type" value="Genomic_DNA"/>
</dbReference>
<dbReference type="Gene3D" id="3.30.70.1450">
    <property type="entry name" value="Regulator of K+ conductance, C-terminal domain"/>
    <property type="match status" value="2"/>
</dbReference>
<dbReference type="GO" id="GO:0006813">
    <property type="term" value="P:potassium ion transport"/>
    <property type="evidence" value="ECO:0007669"/>
    <property type="project" value="InterPro"/>
</dbReference>
<dbReference type="Pfam" id="PF03600">
    <property type="entry name" value="CitMHS"/>
    <property type="match status" value="1"/>
</dbReference>
<feature type="transmembrane region" description="Helical" evidence="7">
    <location>
        <begin position="87"/>
        <end position="116"/>
    </location>
</feature>
<feature type="transmembrane region" description="Helical" evidence="7">
    <location>
        <begin position="461"/>
        <end position="479"/>
    </location>
</feature>
<dbReference type="AlphaFoldDB" id="A0A1M6QI96"/>
<proteinExistence type="predicted"/>
<feature type="transmembrane region" description="Helical" evidence="7">
    <location>
        <begin position="166"/>
        <end position="188"/>
    </location>
</feature>
<dbReference type="PROSITE" id="PS51202">
    <property type="entry name" value="RCK_C"/>
    <property type="match status" value="2"/>
</dbReference>
<feature type="transmembrane region" description="Helical" evidence="7">
    <location>
        <begin position="499"/>
        <end position="519"/>
    </location>
</feature>
<evidence type="ECO:0000256" key="4">
    <source>
        <dbReference type="ARBA" id="ARBA00022737"/>
    </source>
</evidence>
<dbReference type="InterPro" id="IPR004680">
    <property type="entry name" value="Cit_transptr-like_dom"/>
</dbReference>
<keyword evidence="4" id="KW-0677">Repeat</keyword>
<evidence type="ECO:0000256" key="6">
    <source>
        <dbReference type="ARBA" id="ARBA00023136"/>
    </source>
</evidence>
<dbReference type="InterPro" id="IPR051679">
    <property type="entry name" value="DASS-Related_Transporters"/>
</dbReference>
<dbReference type="PROSITE" id="PS01271">
    <property type="entry name" value="NA_SULFATE"/>
    <property type="match status" value="1"/>
</dbReference>
<evidence type="ECO:0000256" key="3">
    <source>
        <dbReference type="ARBA" id="ARBA00022692"/>
    </source>
</evidence>
<evidence type="ECO:0000256" key="1">
    <source>
        <dbReference type="ARBA" id="ARBA00004141"/>
    </source>
</evidence>
<dbReference type="Pfam" id="PF02080">
    <property type="entry name" value="TrkA_C"/>
    <property type="match status" value="2"/>
</dbReference>
<protein>
    <submittedName>
        <fullName evidence="9">Di-and tricarboxylate transporter</fullName>
    </submittedName>
</protein>
<sequence>MLLILGAVVLMLALNRPRADAVAVLLVVTLPFTGLVTVQESLSGFADPSVVLVAAMFVIGDGLVRTGVASRLGDWIGDRSGRGEAGVIVLLMLVTAGLGSMMSSTGVVAIFIPVALRVAARRGIPPGRLMMPLSVAALISGMLTLVGTPPNLVVNAELSRAGLPLLGFFSFTPMGLTVLVLALGWMLLARRWLGGAAGTEQRPAGRRLADLAADYAILDRVIRVRLRPGSPLLHKPLSELSLRAGHGLNVLVIDRHKGLSRRTLLPDPATRLHAGDVLEIYLSSPIEDGGLQPRLEALGMEARPLDLHDVAHRPRQIGVAEVMIAPESKLIGRTIMDARFRSRTGLTVIGIRHGAASGRIALKHGLTEQVLALGDTMLVVGPWRSIRRLRDRRDLVILNLPAELEEETPAMRHAPQALLATTLAVALMVTGIVPNSAAALIGCLVMGATGCTDLDSAYKAISWRTVVLIAGMLPLSLALQRSGGVELAAAGLHSVMTGLGPRGILACLFAVTAAMGLFLSNTATAVLMAPVGIAISQEMGLSAPPFAMTVALAASAAFMTPVSSPVNMLVIGPGGYRFSDFLRIGLPLALASMGVTVLMVPWILPLHGAATASP</sequence>
<keyword evidence="3 7" id="KW-0812">Transmembrane</keyword>
<keyword evidence="6 7" id="KW-0472">Membrane</keyword>
<feature type="transmembrane region" description="Helical" evidence="7">
    <location>
        <begin position="417"/>
        <end position="441"/>
    </location>
</feature>
<evidence type="ECO:0000259" key="8">
    <source>
        <dbReference type="PROSITE" id="PS51202"/>
    </source>
</evidence>
<keyword evidence="5 7" id="KW-1133">Transmembrane helix</keyword>
<evidence type="ECO:0000256" key="7">
    <source>
        <dbReference type="SAM" id="Phobius"/>
    </source>
</evidence>
<feature type="domain" description="RCK C-terminal" evidence="8">
    <location>
        <begin position="206"/>
        <end position="296"/>
    </location>
</feature>
<dbReference type="InterPro" id="IPR031312">
    <property type="entry name" value="Na/sul_symport_CS"/>
</dbReference>
<dbReference type="Proteomes" id="UP000184387">
    <property type="component" value="Unassembled WGS sequence"/>
</dbReference>
<dbReference type="PANTHER" id="PTHR43652">
    <property type="entry name" value="BASIC AMINO ACID ANTIPORTER YFCC-RELATED"/>
    <property type="match status" value="1"/>
</dbReference>
<evidence type="ECO:0000256" key="5">
    <source>
        <dbReference type="ARBA" id="ARBA00022989"/>
    </source>
</evidence>
<accession>A0A1M6QI96</accession>
<feature type="domain" description="RCK C-terminal" evidence="8">
    <location>
        <begin position="305"/>
        <end position="395"/>
    </location>
</feature>
<dbReference type="InterPro" id="IPR036721">
    <property type="entry name" value="RCK_C_sf"/>
</dbReference>
<feature type="transmembrane region" description="Helical" evidence="7">
    <location>
        <begin position="584"/>
        <end position="604"/>
    </location>
</feature>
<dbReference type="STRING" id="198092.SAMN02745194_04408"/>
<dbReference type="GO" id="GO:0008324">
    <property type="term" value="F:monoatomic cation transmembrane transporter activity"/>
    <property type="evidence" value="ECO:0007669"/>
    <property type="project" value="InterPro"/>
</dbReference>